<feature type="compositionally biased region" description="Acidic residues" evidence="8">
    <location>
        <begin position="1"/>
        <end position="11"/>
    </location>
</feature>
<comment type="subcellular location">
    <subcellularLocation>
        <location evidence="1">Nucleus</location>
    </subcellularLocation>
</comment>
<evidence type="ECO:0000256" key="6">
    <source>
        <dbReference type="ARBA" id="ARBA00023163"/>
    </source>
</evidence>
<comment type="caution">
    <text evidence="10">The sequence shown here is derived from an EMBL/GenBank/DDBJ whole genome shotgun (WGS) entry which is preliminary data.</text>
</comment>
<keyword evidence="4" id="KW-0862">Zinc</keyword>
<evidence type="ECO:0000256" key="5">
    <source>
        <dbReference type="ARBA" id="ARBA00023015"/>
    </source>
</evidence>
<dbReference type="SMART" id="SM00355">
    <property type="entry name" value="ZnF_C2H2"/>
    <property type="match status" value="5"/>
</dbReference>
<keyword evidence="5" id="KW-0805">Transcription regulation</keyword>
<dbReference type="PANTHER" id="PTHR46179">
    <property type="entry name" value="ZINC FINGER PROTEIN"/>
    <property type="match status" value="1"/>
</dbReference>
<feature type="domain" description="C2H2-type" evidence="9">
    <location>
        <begin position="944"/>
        <end position="971"/>
    </location>
</feature>
<feature type="domain" description="C2H2-type" evidence="9">
    <location>
        <begin position="767"/>
        <end position="787"/>
    </location>
</feature>
<feature type="region of interest" description="Disordered" evidence="8">
    <location>
        <begin position="590"/>
        <end position="609"/>
    </location>
</feature>
<evidence type="ECO:0000259" key="9">
    <source>
        <dbReference type="SMART" id="SM00355"/>
    </source>
</evidence>
<feature type="region of interest" description="Disordered" evidence="8">
    <location>
        <begin position="1"/>
        <end position="21"/>
    </location>
</feature>
<name>A0ABR2Y301_9PEZI</name>
<gene>
    <name evidence="10" type="ORF">SCAR479_02903</name>
</gene>
<dbReference type="EMBL" id="JARVKM010000007">
    <property type="protein sequence ID" value="KAK9780266.1"/>
    <property type="molecule type" value="Genomic_DNA"/>
</dbReference>
<keyword evidence="11" id="KW-1185">Reference proteome</keyword>
<accession>A0ABR2Y301</accession>
<sequence length="1052" mass="117984">MDDFNSSDMEELDHAPPDKWADRGKRSIVSMLESALDIRKDTKIAVRQATFHGKCPSEAERQGLWHNRFTQFRQHVLGVDSTSVPTAEQLERFMRGIPAHLQSKNPRSPGNPIQVKTLKAGLHALVCQLVFRFKDFDLAKHDIMRFRSALNEMVDNGILTRDVTRERMWITSDLVQQMASAMLQSSLDGGTLWWDYDIQIVAGLVLQSAMVSRAGDFLRSTRWKGREFLAWKDVKIRLDMLEDDTEKFSMTIALQYSKGQKANPDANRIIEFSDLRDPALNPVDPVLLLMVLALRTGAVEETNWAQLLVNMRSRASKRIVWAYPHRPIFCARHTAGIGRFDLDKPATNGLCQRAIVKGAKLCGLLYHPRSHDLRRGGAMEVRNARGADLTTHDNLARQSLGHTEVTAKYGLTERYTGHNLVDTWALRVRQPNVPVTPNALTKDRALTPYANPKRASAEAITAECEENGLDPAERTSRCKASKQLLQRHVDEWRAEQLASIDAIVLPQGPTAPKTFARLADPAAPKISARLADTAAPKTSARLADPAALQHPSYGLEDDFGLEMLDPALRPFNGPADPAAPKTFARLADPAAPKTSARLADPAAPKTSARLADPAALQHPSYGLEDEMTDADVELALTDPVLKSISDMLEDTTALPDDTLADRLILAPPFEEKGTSIKALDRDAFMELLSTINIRKFSHPAVYLPKCAEEDVPLFSRDPPTAYLSSCPNAKFGCYFTTEWCNHMDVHLKSCFFTTPEAAQEYFDSHPCVCDTCGLRYRDKWVLLRHLESCTWVPRRCGVEGCTSTDLFSTKSKYDRHQEGTHSSRGGLTCPLPNCPRGDHVWVAWQDLRQHLRGLKHGLSEEQVQQYKPAEIATRAPIKPQKCSFPGCNKPGLRNSRGEYNRHLTDVHKVPKEELSWYIKTDEELELRPDLVDVPDRIRGAIPPQQCSHDDCLSTTVFTKAGPYNTHLRVCHDVDSLLLPTFIRGPGEDLMPRDASFQPQVCSAPAIKACNRDRVWEDRSKYRSHLIRAHKLTSEESDVYLPRLHRNPPARGR</sequence>
<evidence type="ECO:0000256" key="2">
    <source>
        <dbReference type="ARBA" id="ARBA00022723"/>
    </source>
</evidence>
<feature type="domain" description="C2H2-type" evidence="9">
    <location>
        <begin position="827"/>
        <end position="856"/>
    </location>
</feature>
<feature type="compositionally biased region" description="Basic and acidic residues" evidence="8">
    <location>
        <begin position="12"/>
        <end position="21"/>
    </location>
</feature>
<keyword evidence="6" id="KW-0804">Transcription</keyword>
<evidence type="ECO:0000256" key="4">
    <source>
        <dbReference type="ARBA" id="ARBA00022833"/>
    </source>
</evidence>
<feature type="domain" description="C2H2-type" evidence="9">
    <location>
        <begin position="794"/>
        <end position="821"/>
    </location>
</feature>
<dbReference type="InterPro" id="IPR013087">
    <property type="entry name" value="Znf_C2H2_type"/>
</dbReference>
<dbReference type="InterPro" id="IPR051061">
    <property type="entry name" value="Zinc_finger_trans_reg"/>
</dbReference>
<evidence type="ECO:0000313" key="11">
    <source>
        <dbReference type="Proteomes" id="UP001465668"/>
    </source>
</evidence>
<keyword evidence="2" id="KW-0479">Metal-binding</keyword>
<evidence type="ECO:0000256" key="8">
    <source>
        <dbReference type="SAM" id="MobiDB-lite"/>
    </source>
</evidence>
<evidence type="ECO:0000256" key="1">
    <source>
        <dbReference type="ARBA" id="ARBA00004123"/>
    </source>
</evidence>
<protein>
    <submittedName>
        <fullName evidence="10">C2H2-type domain-containing protein</fullName>
    </submittedName>
</protein>
<proteinExistence type="predicted"/>
<keyword evidence="3" id="KW-0863">Zinc-finger</keyword>
<dbReference type="Proteomes" id="UP001465668">
    <property type="component" value="Unassembled WGS sequence"/>
</dbReference>
<evidence type="ECO:0000313" key="10">
    <source>
        <dbReference type="EMBL" id="KAK9780266.1"/>
    </source>
</evidence>
<keyword evidence="7" id="KW-0539">Nucleus</keyword>
<dbReference type="PANTHER" id="PTHR46179:SF13">
    <property type="entry name" value="C2H2-TYPE DOMAIN-CONTAINING PROTEIN"/>
    <property type="match status" value="1"/>
</dbReference>
<organism evidence="10 11">
    <name type="scientific">Seiridium cardinale</name>
    <dbReference type="NCBI Taxonomy" id="138064"/>
    <lineage>
        <taxon>Eukaryota</taxon>
        <taxon>Fungi</taxon>
        <taxon>Dikarya</taxon>
        <taxon>Ascomycota</taxon>
        <taxon>Pezizomycotina</taxon>
        <taxon>Sordariomycetes</taxon>
        <taxon>Xylariomycetidae</taxon>
        <taxon>Amphisphaeriales</taxon>
        <taxon>Sporocadaceae</taxon>
        <taxon>Seiridium</taxon>
    </lineage>
</organism>
<evidence type="ECO:0000256" key="3">
    <source>
        <dbReference type="ARBA" id="ARBA00022771"/>
    </source>
</evidence>
<evidence type="ECO:0000256" key="7">
    <source>
        <dbReference type="ARBA" id="ARBA00023242"/>
    </source>
</evidence>
<reference evidence="10 11" key="1">
    <citation type="submission" date="2024-02" db="EMBL/GenBank/DDBJ databases">
        <title>First draft genome assembly of two strains of Seiridium cardinale.</title>
        <authorList>
            <person name="Emiliani G."/>
            <person name="Scali E."/>
        </authorList>
    </citation>
    <scope>NUCLEOTIDE SEQUENCE [LARGE SCALE GENOMIC DNA]</scope>
    <source>
        <strain evidence="10 11">BM-138-000479</strain>
    </source>
</reference>
<feature type="domain" description="C2H2-type" evidence="9">
    <location>
        <begin position="880"/>
        <end position="907"/>
    </location>
</feature>